<gene>
    <name evidence="1" type="ORF">FOTG_06249</name>
</gene>
<organism evidence="1">
    <name type="scientific">Fusarium oxysporum f. sp. vasinfectum 25433</name>
    <dbReference type="NCBI Taxonomy" id="1089449"/>
    <lineage>
        <taxon>Eukaryota</taxon>
        <taxon>Fungi</taxon>
        <taxon>Dikarya</taxon>
        <taxon>Ascomycota</taxon>
        <taxon>Pezizomycotina</taxon>
        <taxon>Sordariomycetes</taxon>
        <taxon>Hypocreomycetidae</taxon>
        <taxon>Hypocreales</taxon>
        <taxon>Nectriaceae</taxon>
        <taxon>Fusarium</taxon>
        <taxon>Fusarium oxysporum species complex</taxon>
    </lineage>
</organism>
<evidence type="ECO:0000313" key="1">
    <source>
        <dbReference type="EMBL" id="EXM27993.1"/>
    </source>
</evidence>
<proteinExistence type="predicted"/>
<dbReference type="HOGENOM" id="CLU_3191350_0_0_1"/>
<dbReference type="AlphaFoldDB" id="X0LQ28"/>
<dbReference type="Proteomes" id="UP000030701">
    <property type="component" value="Unassembled WGS sequence"/>
</dbReference>
<reference evidence="1" key="2">
    <citation type="submission" date="2012-05" db="EMBL/GenBank/DDBJ databases">
        <title>The Genome Annotation of Fusarium oxysporum Cotton.</title>
        <authorList>
            <consortium name="The Broad Institute Genomics Platform"/>
            <person name="Ma L.-J."/>
            <person name="Corby-Kistler H."/>
            <person name="Broz K."/>
            <person name="Gale L.R."/>
            <person name="Jonkers W."/>
            <person name="O'Donnell K."/>
            <person name="Ploetz R."/>
            <person name="Steinberg C."/>
            <person name="Schwartz D.C."/>
            <person name="VanEtten H."/>
            <person name="Zhou S."/>
            <person name="Young S.K."/>
            <person name="Zeng Q."/>
            <person name="Gargeya S."/>
            <person name="Fitzgerald M."/>
            <person name="Abouelleil A."/>
            <person name="Alvarado L."/>
            <person name="Chapman S.B."/>
            <person name="Gainer-Dewar J."/>
            <person name="Goldberg J."/>
            <person name="Griggs A."/>
            <person name="Gujja S."/>
            <person name="Hansen M."/>
            <person name="Howarth C."/>
            <person name="Imamovic A."/>
            <person name="Ireland A."/>
            <person name="Larimer J."/>
            <person name="McCowan C."/>
            <person name="Murphy C."/>
            <person name="Pearson M."/>
            <person name="Poon T.W."/>
            <person name="Priest M."/>
            <person name="Roberts A."/>
            <person name="Saif S."/>
            <person name="Shea T."/>
            <person name="Sykes S."/>
            <person name="Wortman J."/>
            <person name="Nusbaum C."/>
            <person name="Birren B."/>
        </authorList>
    </citation>
    <scope>NUCLEOTIDE SEQUENCE</scope>
    <source>
        <strain evidence="1">25433</strain>
    </source>
</reference>
<accession>X0LQ28</accession>
<name>X0LQ28_FUSOX</name>
<protein>
    <submittedName>
        <fullName evidence="1">Uncharacterized protein</fullName>
    </submittedName>
</protein>
<dbReference type="EMBL" id="JH657928">
    <property type="protein sequence ID" value="EXM27993.1"/>
    <property type="molecule type" value="Genomic_DNA"/>
</dbReference>
<sequence>MSDSHMYGQVDLNVDWYAQPDVSTQDIVVLMQEGLLLQDFEMKIVQ</sequence>
<reference evidence="1" key="1">
    <citation type="submission" date="2011-11" db="EMBL/GenBank/DDBJ databases">
        <title>The Genome Sequence of Fusarium oxysporum Cotton.</title>
        <authorList>
            <consortium name="The Broad Institute Genome Sequencing Platform"/>
            <person name="Ma L.-J."/>
            <person name="Gale L.R."/>
            <person name="Schwartz D.C."/>
            <person name="Zhou S."/>
            <person name="Corby-Kistler H."/>
            <person name="Young S.K."/>
            <person name="Zeng Q."/>
            <person name="Gargeya S."/>
            <person name="Fitzgerald M."/>
            <person name="Haas B."/>
            <person name="Abouelleil A."/>
            <person name="Alvarado L."/>
            <person name="Arachchi H.M."/>
            <person name="Berlin A."/>
            <person name="Brown A."/>
            <person name="Chapman S.B."/>
            <person name="Chen Z."/>
            <person name="Dunbar C."/>
            <person name="Freedman E."/>
            <person name="Gearin G."/>
            <person name="Goldberg J."/>
            <person name="Griggs A."/>
            <person name="Gujja S."/>
            <person name="Heiman D."/>
            <person name="Howarth C."/>
            <person name="Larson L."/>
            <person name="Lui A."/>
            <person name="MacDonald P.J.P."/>
            <person name="Montmayeur A."/>
            <person name="Murphy C."/>
            <person name="Neiman D."/>
            <person name="Pearson M."/>
            <person name="Priest M."/>
            <person name="Roberts A."/>
            <person name="Saif S."/>
            <person name="Shea T."/>
            <person name="Shenoy N."/>
            <person name="Sisk P."/>
            <person name="Stolte C."/>
            <person name="Sykes S."/>
            <person name="Wortman J."/>
            <person name="Nusbaum C."/>
            <person name="Birren B."/>
        </authorList>
    </citation>
    <scope>NUCLEOTIDE SEQUENCE [LARGE SCALE GENOMIC DNA]</scope>
    <source>
        <strain evidence="1">25433</strain>
    </source>
</reference>